<dbReference type="InterPro" id="IPR036396">
    <property type="entry name" value="Cyt_P450_sf"/>
</dbReference>
<evidence type="ECO:0000313" key="1">
    <source>
        <dbReference type="EMBL" id="AEH81283.1"/>
    </source>
</evidence>
<dbReference type="SUPFAM" id="SSF48264">
    <property type="entry name" value="Cytochrome P450"/>
    <property type="match status" value="1"/>
</dbReference>
<dbReference type="HOGENOM" id="CLU_2737882_0_0_5"/>
<keyword evidence="1" id="KW-0614">Plasmid</keyword>
<reference evidence="1 2" key="1">
    <citation type="journal article" date="2011" name="J. Biotechnol.">
        <title>The complete genome sequence of the dominant Sinorhizobium meliloti field isolate SM11 extends the S. meliloti pan-genome.</title>
        <authorList>
            <person name="Schneiker-Bekel S."/>
            <person name="Wibberg D."/>
            <person name="Bekel T."/>
            <person name="Blom J."/>
            <person name="Linke B."/>
            <person name="Neuweger H."/>
            <person name="Stiens M."/>
            <person name="Vorholter F.J."/>
            <person name="Weidner S."/>
            <person name="Goesmann A."/>
            <person name="Puhler A."/>
            <person name="Schluter A."/>
        </authorList>
    </citation>
    <scope>NUCLEOTIDE SEQUENCE [LARGE SCALE GENOMIC DNA]</scope>
    <source>
        <strain evidence="1 2">SM11</strain>
        <plasmid evidence="2">pSmeSM11c</plasmid>
    </source>
</reference>
<geneLocation type="plasmid" evidence="1 2">
    <name>pSmeSM11c</name>
</geneLocation>
<dbReference type="GO" id="GO:0020037">
    <property type="term" value="F:heme binding"/>
    <property type="evidence" value="ECO:0007669"/>
    <property type="project" value="InterPro"/>
</dbReference>
<accession>F7XBR1</accession>
<dbReference type="PATRIC" id="fig|707241.3.peg.4206"/>
<dbReference type="KEGG" id="smx:SM11_pC0210"/>
<dbReference type="GO" id="GO:0004497">
    <property type="term" value="F:monooxygenase activity"/>
    <property type="evidence" value="ECO:0007669"/>
    <property type="project" value="InterPro"/>
</dbReference>
<dbReference type="GO" id="GO:0005506">
    <property type="term" value="F:iron ion binding"/>
    <property type="evidence" value="ECO:0007669"/>
    <property type="project" value="InterPro"/>
</dbReference>
<dbReference type="AlphaFoldDB" id="F7XBR1"/>
<dbReference type="GO" id="GO:0016705">
    <property type="term" value="F:oxidoreductase activity, acting on paired donors, with incorporation or reduction of molecular oxygen"/>
    <property type="evidence" value="ECO:0007669"/>
    <property type="project" value="InterPro"/>
</dbReference>
<dbReference type="EMBL" id="CP001831">
    <property type="protein sequence ID" value="AEH81283.1"/>
    <property type="molecule type" value="Genomic_DNA"/>
</dbReference>
<dbReference type="Gene3D" id="1.10.630.10">
    <property type="entry name" value="Cytochrome P450"/>
    <property type="match status" value="1"/>
</dbReference>
<name>F7XBR1_SINMM</name>
<evidence type="ECO:0000313" key="2">
    <source>
        <dbReference type="Proteomes" id="UP000009045"/>
    </source>
</evidence>
<dbReference type="Proteomes" id="UP000009045">
    <property type="component" value="Plasmid pSmeSM11c"/>
</dbReference>
<sequence length="71" mass="7562">MRSAAVREGKATEEEAIGPAAGMLVAGHETTVAQIKFGLLAMFRHPQQVGNVHLVECRAGDTLPGEFHHLA</sequence>
<organism evidence="1 2">
    <name type="scientific">Sinorhizobium meliloti (strain SM11)</name>
    <dbReference type="NCBI Taxonomy" id="707241"/>
    <lineage>
        <taxon>Bacteria</taxon>
        <taxon>Pseudomonadati</taxon>
        <taxon>Pseudomonadota</taxon>
        <taxon>Alphaproteobacteria</taxon>
        <taxon>Hyphomicrobiales</taxon>
        <taxon>Rhizobiaceae</taxon>
        <taxon>Sinorhizobium/Ensifer group</taxon>
        <taxon>Sinorhizobium</taxon>
    </lineage>
</organism>
<proteinExistence type="predicted"/>
<gene>
    <name evidence="1" type="ordered locus">SM11_pC0210</name>
</gene>
<protein>
    <submittedName>
        <fullName evidence="1">Uncharacterized protein</fullName>
    </submittedName>
</protein>